<evidence type="ECO:0000256" key="2">
    <source>
        <dbReference type="ARBA" id="ARBA00022490"/>
    </source>
</evidence>
<reference evidence="10 11" key="1">
    <citation type="submission" date="2019-07" db="EMBL/GenBank/DDBJ databases">
        <title>Whole genome shotgun sequence of Halolactibacillus alkaliphilus NBRC 103919.</title>
        <authorList>
            <person name="Hosoyama A."/>
            <person name="Uohara A."/>
            <person name="Ohji S."/>
            <person name="Ichikawa N."/>
        </authorList>
    </citation>
    <scope>NUCLEOTIDE SEQUENCE [LARGE SCALE GENOMIC DNA]</scope>
    <source>
        <strain evidence="10 11">NBRC 103919</strain>
    </source>
</reference>
<dbReference type="Proteomes" id="UP000321400">
    <property type="component" value="Unassembled WGS sequence"/>
</dbReference>
<keyword evidence="11" id="KW-1185">Reference proteome</keyword>
<comment type="catalytic activity">
    <reaction evidence="7 8">
        <text>cytidine(34) in tRNA(Ile2) + L-lysine + ATP = lysidine(34) in tRNA(Ile2) + AMP + diphosphate + H(+)</text>
        <dbReference type="Rhea" id="RHEA:43744"/>
        <dbReference type="Rhea" id="RHEA-COMP:10625"/>
        <dbReference type="Rhea" id="RHEA-COMP:10670"/>
        <dbReference type="ChEBI" id="CHEBI:15378"/>
        <dbReference type="ChEBI" id="CHEBI:30616"/>
        <dbReference type="ChEBI" id="CHEBI:32551"/>
        <dbReference type="ChEBI" id="CHEBI:33019"/>
        <dbReference type="ChEBI" id="CHEBI:82748"/>
        <dbReference type="ChEBI" id="CHEBI:83665"/>
        <dbReference type="ChEBI" id="CHEBI:456215"/>
        <dbReference type="EC" id="6.3.4.19"/>
    </reaction>
</comment>
<dbReference type="EC" id="6.3.4.19" evidence="8"/>
<dbReference type="NCBIfam" id="TIGR02432">
    <property type="entry name" value="lysidine_TilS_N"/>
    <property type="match status" value="1"/>
</dbReference>
<evidence type="ECO:0000256" key="5">
    <source>
        <dbReference type="ARBA" id="ARBA00022741"/>
    </source>
</evidence>
<dbReference type="PANTHER" id="PTHR43033:SF1">
    <property type="entry name" value="TRNA(ILE)-LYSIDINE SYNTHASE-RELATED"/>
    <property type="match status" value="1"/>
</dbReference>
<evidence type="ECO:0000256" key="4">
    <source>
        <dbReference type="ARBA" id="ARBA00022694"/>
    </source>
</evidence>
<evidence type="ECO:0000256" key="3">
    <source>
        <dbReference type="ARBA" id="ARBA00022598"/>
    </source>
</evidence>
<dbReference type="InterPro" id="IPR014729">
    <property type="entry name" value="Rossmann-like_a/b/a_fold"/>
</dbReference>
<dbReference type="InterPro" id="IPR012796">
    <property type="entry name" value="Lysidine-tRNA-synth_C"/>
</dbReference>
<comment type="subcellular location">
    <subcellularLocation>
        <location evidence="1 8">Cytoplasm</location>
    </subcellularLocation>
</comment>
<keyword evidence="3 8" id="KW-0436">Ligase</keyword>
<keyword evidence="5 8" id="KW-0547">Nucleotide-binding</keyword>
<dbReference type="AlphaFoldDB" id="A0A511X4T2"/>
<proteinExistence type="inferred from homology"/>
<keyword evidence="2 8" id="KW-0963">Cytoplasm</keyword>
<dbReference type="InterPro" id="IPR012795">
    <property type="entry name" value="tRNA_Ile_lys_synt_N"/>
</dbReference>
<dbReference type="PANTHER" id="PTHR43033">
    <property type="entry name" value="TRNA(ILE)-LYSIDINE SYNTHASE-RELATED"/>
    <property type="match status" value="1"/>
</dbReference>
<evidence type="ECO:0000259" key="9">
    <source>
        <dbReference type="SMART" id="SM00977"/>
    </source>
</evidence>
<keyword evidence="4 8" id="KW-0819">tRNA processing</keyword>
<keyword evidence="6 8" id="KW-0067">ATP-binding</keyword>
<dbReference type="InterPro" id="IPR012094">
    <property type="entry name" value="tRNA_Ile_lys_synt"/>
</dbReference>
<dbReference type="SUPFAM" id="SSF56037">
    <property type="entry name" value="PheT/TilS domain"/>
    <property type="match status" value="1"/>
</dbReference>
<evidence type="ECO:0000313" key="10">
    <source>
        <dbReference type="EMBL" id="GEN57957.1"/>
    </source>
</evidence>
<accession>A0A511X4T2</accession>
<evidence type="ECO:0000256" key="6">
    <source>
        <dbReference type="ARBA" id="ARBA00022840"/>
    </source>
</evidence>
<evidence type="ECO:0000256" key="1">
    <source>
        <dbReference type="ARBA" id="ARBA00004496"/>
    </source>
</evidence>
<dbReference type="SUPFAM" id="SSF52402">
    <property type="entry name" value="Adenine nucleotide alpha hydrolases-like"/>
    <property type="match status" value="1"/>
</dbReference>
<dbReference type="CDD" id="cd01992">
    <property type="entry name" value="TilS_N"/>
    <property type="match status" value="1"/>
</dbReference>
<comment type="similarity">
    <text evidence="8">Belongs to the tRNA(Ile)-lysidine synthase family.</text>
</comment>
<dbReference type="GO" id="GO:0032267">
    <property type="term" value="F:tRNA(Ile)-lysidine synthase activity"/>
    <property type="evidence" value="ECO:0007669"/>
    <property type="project" value="UniProtKB-EC"/>
</dbReference>
<gene>
    <name evidence="8 10" type="primary">tilS</name>
    <name evidence="10" type="ORF">HAL01_24210</name>
</gene>
<dbReference type="EMBL" id="BJYE01000050">
    <property type="protein sequence ID" value="GEN57957.1"/>
    <property type="molecule type" value="Genomic_DNA"/>
</dbReference>
<dbReference type="NCBIfam" id="TIGR02433">
    <property type="entry name" value="lysidine_TilS_C"/>
    <property type="match status" value="1"/>
</dbReference>
<dbReference type="HAMAP" id="MF_01161">
    <property type="entry name" value="tRNA_Ile_lys_synt"/>
    <property type="match status" value="1"/>
</dbReference>
<evidence type="ECO:0000313" key="11">
    <source>
        <dbReference type="Proteomes" id="UP000321400"/>
    </source>
</evidence>
<organism evidence="10 11">
    <name type="scientific">Halolactibacillus alkaliphilus</name>
    <dbReference type="NCBI Taxonomy" id="442899"/>
    <lineage>
        <taxon>Bacteria</taxon>
        <taxon>Bacillati</taxon>
        <taxon>Bacillota</taxon>
        <taxon>Bacilli</taxon>
        <taxon>Bacillales</taxon>
        <taxon>Bacillaceae</taxon>
        <taxon>Halolactibacillus</taxon>
    </lineage>
</organism>
<dbReference type="RefSeq" id="WP_089803610.1">
    <property type="nucleotide sequence ID" value="NZ_BJYE01000050.1"/>
</dbReference>
<dbReference type="InterPro" id="IPR011063">
    <property type="entry name" value="TilS/TtcA_N"/>
</dbReference>
<sequence length="457" mass="53208">MLNKIEKYITEKKLLVKGERVLLAVSGGADSMAMLDAFTHLALPMELSLVVATIDHQLRGEESKLDRAFVENYCHARHITVVGRDVDVSLYKKTHRVGTQVAAREMRYQVLKEIMHTQKCDSLVLAHHADDQVESLLMQIVRSTDPRALMGIPVTRPFEGKRLIRPMLAVSKEEIYNYLKKRHVPFREDPSNQEDRYRRNAIRHHIIPKLKQFNPELLKTTEVLLSHLKEDDDYLNQEALKRFDCLAEKDALKRTILIETQEIKKEARALQRRLFHLILNYLYDTLPSSLSYKHETAFFSLLQHTEGNRSVDLPEGLVMRQVYHRLMFSFKNGNAYEEAVNHKKDRLYPLVASVVDEQGEVTKDCLYLPVDQYESGAYHIRTRKPGDSVYIPHIDGHKKVSRIFIDKKIPQHKRDTWPLMVNQEDAVVWVLGITKPFLNTHVKAKQYVKLTYQKKHS</sequence>
<comment type="domain">
    <text evidence="8">The N-terminal region contains the highly conserved SGGXDS motif, predicted to be a P-loop motif involved in ATP binding.</text>
</comment>
<dbReference type="SUPFAM" id="SSF82829">
    <property type="entry name" value="MesJ substrate recognition domain-like"/>
    <property type="match status" value="1"/>
</dbReference>
<dbReference type="Pfam" id="PF11734">
    <property type="entry name" value="TilS_C"/>
    <property type="match status" value="1"/>
</dbReference>
<evidence type="ECO:0000256" key="7">
    <source>
        <dbReference type="ARBA" id="ARBA00048539"/>
    </source>
</evidence>
<comment type="function">
    <text evidence="8">Ligates lysine onto the cytidine present at position 34 of the AUA codon-specific tRNA(Ile) that contains the anticodon CAU, in an ATP-dependent manner. Cytidine is converted to lysidine, thus changing the amino acid specificity of the tRNA from methionine to isoleucine.</text>
</comment>
<feature type="binding site" evidence="8">
    <location>
        <begin position="26"/>
        <end position="31"/>
    </location>
    <ligand>
        <name>ATP</name>
        <dbReference type="ChEBI" id="CHEBI:30616"/>
    </ligand>
</feature>
<evidence type="ECO:0000256" key="8">
    <source>
        <dbReference type="HAMAP-Rule" id="MF_01161"/>
    </source>
</evidence>
<protein>
    <recommendedName>
        <fullName evidence="8">tRNA(Ile)-lysidine synthase</fullName>
        <ecNumber evidence="8">6.3.4.19</ecNumber>
    </recommendedName>
    <alternativeName>
        <fullName evidence="8">tRNA(Ile)-2-lysyl-cytidine synthase</fullName>
    </alternativeName>
    <alternativeName>
        <fullName evidence="8">tRNA(Ile)-lysidine synthetase</fullName>
    </alternativeName>
</protein>
<name>A0A511X4T2_9BACI</name>
<dbReference type="Gene3D" id="3.40.50.620">
    <property type="entry name" value="HUPs"/>
    <property type="match status" value="1"/>
</dbReference>
<dbReference type="GO" id="GO:0006400">
    <property type="term" value="P:tRNA modification"/>
    <property type="evidence" value="ECO:0007669"/>
    <property type="project" value="UniProtKB-UniRule"/>
</dbReference>
<dbReference type="SMART" id="SM00977">
    <property type="entry name" value="TilS_C"/>
    <property type="match status" value="1"/>
</dbReference>
<comment type="caution">
    <text evidence="10">The sequence shown here is derived from an EMBL/GenBank/DDBJ whole genome shotgun (WGS) entry which is preliminary data.</text>
</comment>
<feature type="domain" description="Lysidine-tRNA(Ile) synthetase C-terminal" evidence="9">
    <location>
        <begin position="378"/>
        <end position="450"/>
    </location>
</feature>
<dbReference type="OrthoDB" id="9807403at2"/>
<dbReference type="Gene3D" id="3.30.465.60">
    <property type="match status" value="1"/>
</dbReference>
<dbReference type="Pfam" id="PF01171">
    <property type="entry name" value="ATP_bind_3"/>
    <property type="match status" value="1"/>
</dbReference>
<dbReference type="GO" id="GO:0005524">
    <property type="term" value="F:ATP binding"/>
    <property type="evidence" value="ECO:0007669"/>
    <property type="project" value="UniProtKB-UniRule"/>
</dbReference>
<dbReference type="GO" id="GO:0005737">
    <property type="term" value="C:cytoplasm"/>
    <property type="evidence" value="ECO:0007669"/>
    <property type="project" value="UniProtKB-SubCell"/>
</dbReference>
<dbReference type="STRING" id="442899.SAMN05720591_14612"/>